<dbReference type="EMBL" id="CP007501">
    <property type="protein sequence ID" value="AKD25758.1"/>
    <property type="molecule type" value="Genomic_DNA"/>
</dbReference>
<evidence type="ECO:0008006" key="3">
    <source>
        <dbReference type="Google" id="ProtNLM"/>
    </source>
</evidence>
<reference evidence="1 2" key="1">
    <citation type="submission" date="2014-03" db="EMBL/GenBank/DDBJ databases">
        <title>Genome of Polynucleobacter strain MWH-MoK4.</title>
        <authorList>
            <person name="Hahn M.W."/>
        </authorList>
    </citation>
    <scope>NUCLEOTIDE SEQUENCE [LARGE SCALE GENOMIC DNA]</scope>
    <source>
        <strain evidence="1 2">MWH-MoK4</strain>
    </source>
</reference>
<evidence type="ECO:0000313" key="2">
    <source>
        <dbReference type="Proteomes" id="UP000061135"/>
    </source>
</evidence>
<dbReference type="PATRIC" id="fig|576611.7.peg.1448"/>
<dbReference type="KEGG" id="pdq:CL55_00014250"/>
<sequence length="111" mass="12517">MGNTYLRFFRLMSAINNPAFPTLDDTSRKILEVVSAEAYLSNRYLTVKQLIEMNALGSKANLHSRLLGLVESGYIKLVPQSDARYKDIIPTAKTKKYFDTLSKAIKKSLEA</sequence>
<dbReference type="RefSeq" id="WP_156156284.1">
    <property type="nucleotide sequence ID" value="NZ_CP007501.1"/>
</dbReference>
<dbReference type="SUPFAM" id="SSF46785">
    <property type="entry name" value="Winged helix' DNA-binding domain"/>
    <property type="match status" value="1"/>
</dbReference>
<proteinExistence type="predicted"/>
<name>A0A0E3V1T0_9BURK</name>
<dbReference type="STRING" id="1835254.CL55_00014250"/>
<protein>
    <recommendedName>
        <fullName evidence="3">Winged helix DNA-binding domain-containing protein</fullName>
    </recommendedName>
</protein>
<dbReference type="HOGENOM" id="CLU_2156034_0_0_4"/>
<dbReference type="AlphaFoldDB" id="A0A0E3V1T0"/>
<organism evidence="1 2">
    <name type="scientific">Polynucleobacter duraquae</name>
    <dbReference type="NCBI Taxonomy" id="1835254"/>
    <lineage>
        <taxon>Bacteria</taxon>
        <taxon>Pseudomonadati</taxon>
        <taxon>Pseudomonadota</taxon>
        <taxon>Betaproteobacteria</taxon>
        <taxon>Burkholderiales</taxon>
        <taxon>Burkholderiaceae</taxon>
        <taxon>Polynucleobacter</taxon>
    </lineage>
</organism>
<dbReference type="InterPro" id="IPR036390">
    <property type="entry name" value="WH_DNA-bd_sf"/>
</dbReference>
<dbReference type="OrthoDB" id="8906851at2"/>
<dbReference type="Proteomes" id="UP000061135">
    <property type="component" value="Chromosome"/>
</dbReference>
<evidence type="ECO:0000313" key="1">
    <source>
        <dbReference type="EMBL" id="AKD25758.1"/>
    </source>
</evidence>
<keyword evidence="2" id="KW-1185">Reference proteome</keyword>
<gene>
    <name evidence="1" type="ORF">CL55_00014250</name>
</gene>
<accession>A0A0E3V1T0</accession>